<reference evidence="1" key="2">
    <citation type="submission" date="2023-02" db="EMBL/GenBank/DDBJ databases">
        <authorList>
            <consortium name="DOE Joint Genome Institute"/>
            <person name="Mondo S.J."/>
            <person name="Chang Y."/>
            <person name="Wang Y."/>
            <person name="Ahrendt S."/>
            <person name="Andreopoulos W."/>
            <person name="Barry K."/>
            <person name="Beard J."/>
            <person name="Benny G.L."/>
            <person name="Blankenship S."/>
            <person name="Bonito G."/>
            <person name="Cuomo C."/>
            <person name="Desiro A."/>
            <person name="Gervers K.A."/>
            <person name="Hundley H."/>
            <person name="Kuo A."/>
            <person name="LaButti K."/>
            <person name="Lang B.F."/>
            <person name="Lipzen A."/>
            <person name="O'Donnell K."/>
            <person name="Pangilinan J."/>
            <person name="Reynolds N."/>
            <person name="Sandor L."/>
            <person name="Smith M.W."/>
            <person name="Tsang A."/>
            <person name="Grigoriev I.V."/>
            <person name="Stajich J.E."/>
            <person name="Spatafora J.W."/>
        </authorList>
    </citation>
    <scope>NUCLEOTIDE SEQUENCE</scope>
    <source>
        <strain evidence="1">RSA 2281</strain>
    </source>
</reference>
<accession>A0AAD5JUW4</accession>
<evidence type="ECO:0000313" key="1">
    <source>
        <dbReference type="EMBL" id="KAI9243148.1"/>
    </source>
</evidence>
<reference evidence="1" key="1">
    <citation type="journal article" date="2022" name="IScience">
        <title>Evolution of zygomycete secretomes and the origins of terrestrial fungal ecologies.</title>
        <authorList>
            <person name="Chang Y."/>
            <person name="Wang Y."/>
            <person name="Mondo S."/>
            <person name="Ahrendt S."/>
            <person name="Andreopoulos W."/>
            <person name="Barry K."/>
            <person name="Beard J."/>
            <person name="Benny G.L."/>
            <person name="Blankenship S."/>
            <person name="Bonito G."/>
            <person name="Cuomo C."/>
            <person name="Desiro A."/>
            <person name="Gervers K.A."/>
            <person name="Hundley H."/>
            <person name="Kuo A."/>
            <person name="LaButti K."/>
            <person name="Lang B.F."/>
            <person name="Lipzen A."/>
            <person name="O'Donnell K."/>
            <person name="Pangilinan J."/>
            <person name="Reynolds N."/>
            <person name="Sandor L."/>
            <person name="Smith M.E."/>
            <person name="Tsang A."/>
            <person name="Grigoriev I.V."/>
            <person name="Stajich J.E."/>
            <person name="Spatafora J.W."/>
        </authorList>
    </citation>
    <scope>NUCLEOTIDE SEQUENCE</scope>
    <source>
        <strain evidence="1">RSA 2281</strain>
    </source>
</reference>
<sequence length="67" mass="7682">SIRTITKKLGIGKSIVQEKYKLYRPNLLIKKNGRPKKIKTSTSTYLSKLVTKGKLPTVVDAYKYLRN</sequence>
<comment type="caution">
    <text evidence="1">The sequence shown here is derived from an EMBL/GenBank/DDBJ whole genome shotgun (WGS) entry which is preliminary data.</text>
</comment>
<dbReference type="Proteomes" id="UP001209540">
    <property type="component" value="Unassembled WGS sequence"/>
</dbReference>
<feature type="non-terminal residue" evidence="1">
    <location>
        <position position="67"/>
    </location>
</feature>
<gene>
    <name evidence="1" type="ORF">BDA99DRAFT_427152</name>
</gene>
<dbReference type="AlphaFoldDB" id="A0AAD5JUW4"/>
<evidence type="ECO:0000313" key="2">
    <source>
        <dbReference type="Proteomes" id="UP001209540"/>
    </source>
</evidence>
<dbReference type="EMBL" id="JAIXMP010000094">
    <property type="protein sequence ID" value="KAI9243148.1"/>
    <property type="molecule type" value="Genomic_DNA"/>
</dbReference>
<protein>
    <submittedName>
        <fullName evidence="1">Uncharacterized protein</fullName>
    </submittedName>
</protein>
<feature type="non-terminal residue" evidence="1">
    <location>
        <position position="1"/>
    </location>
</feature>
<proteinExistence type="predicted"/>
<organism evidence="1 2">
    <name type="scientific">Phascolomyces articulosus</name>
    <dbReference type="NCBI Taxonomy" id="60185"/>
    <lineage>
        <taxon>Eukaryota</taxon>
        <taxon>Fungi</taxon>
        <taxon>Fungi incertae sedis</taxon>
        <taxon>Mucoromycota</taxon>
        <taxon>Mucoromycotina</taxon>
        <taxon>Mucoromycetes</taxon>
        <taxon>Mucorales</taxon>
        <taxon>Lichtheimiaceae</taxon>
        <taxon>Phascolomyces</taxon>
    </lineage>
</organism>
<name>A0AAD5JUW4_9FUNG</name>
<keyword evidence="2" id="KW-1185">Reference proteome</keyword>